<reference evidence="2 3" key="1">
    <citation type="submission" date="2014-08" db="EMBL/GenBank/DDBJ databases">
        <title>Chaperone-usher fimbriae in a diverse selection of Gallibacterium genomes.</title>
        <authorList>
            <person name="Kudirkiene E."/>
            <person name="Bager R.J."/>
            <person name="Johnson T.J."/>
            <person name="Bojesen A.M."/>
        </authorList>
    </citation>
    <scope>NUCLEOTIDE SEQUENCE [LARGE SCALE GENOMIC DNA]</scope>
    <source>
        <strain evidence="2 3">20558/3kl.</strain>
    </source>
</reference>
<proteinExistence type="predicted"/>
<evidence type="ECO:0000313" key="2">
    <source>
        <dbReference type="EMBL" id="KGQ29189.1"/>
    </source>
</evidence>
<dbReference type="AlphaFoldDB" id="A0A0A2XVQ9"/>
<dbReference type="Pfam" id="PF08461">
    <property type="entry name" value="WHD_RNase_R"/>
    <property type="match status" value="1"/>
</dbReference>
<dbReference type="Proteomes" id="UP000030526">
    <property type="component" value="Unassembled WGS sequence"/>
</dbReference>
<dbReference type="InterPro" id="IPR036388">
    <property type="entry name" value="WH-like_DNA-bd_sf"/>
</dbReference>
<dbReference type="RefSeq" id="WP_039085076.1">
    <property type="nucleotide sequence ID" value="NZ_JPXS01000077.1"/>
</dbReference>
<dbReference type="InterPro" id="IPR036390">
    <property type="entry name" value="WH_DNA-bd_sf"/>
</dbReference>
<gene>
    <name evidence="2" type="ORF">JP32_11710</name>
</gene>
<comment type="caution">
    <text evidence="2">The sequence shown here is derived from an EMBL/GenBank/DDBJ whole genome shotgun (WGS) entry which is preliminary data.</text>
</comment>
<evidence type="ECO:0000259" key="1">
    <source>
        <dbReference type="Pfam" id="PF08461"/>
    </source>
</evidence>
<dbReference type="SUPFAM" id="SSF46785">
    <property type="entry name" value="Winged helix' DNA-binding domain"/>
    <property type="match status" value="1"/>
</dbReference>
<evidence type="ECO:0000313" key="3">
    <source>
        <dbReference type="Proteomes" id="UP000030526"/>
    </source>
</evidence>
<sequence>MDKFNIFAQDQRLVILRSLIEADYDANESILQDCLALYGHDISRDKLRNHLNWLEEQGLVTIRRLFDGYMVASITARGIDVAKGRTVVDGVKRPMPRI</sequence>
<organism evidence="2 3">
    <name type="scientific">Gallibacterium anatis</name>
    <dbReference type="NCBI Taxonomy" id="750"/>
    <lineage>
        <taxon>Bacteria</taxon>
        <taxon>Pseudomonadati</taxon>
        <taxon>Pseudomonadota</taxon>
        <taxon>Gammaproteobacteria</taxon>
        <taxon>Pasteurellales</taxon>
        <taxon>Pasteurellaceae</taxon>
        <taxon>Gallibacterium</taxon>
    </lineage>
</organism>
<protein>
    <recommendedName>
        <fullName evidence="1">Ribonuclease R winged-helix domain-containing protein</fullName>
    </recommendedName>
</protein>
<dbReference type="InterPro" id="IPR013668">
    <property type="entry name" value="RNase_R_HTH_12"/>
</dbReference>
<accession>A0A0A2XVQ9</accession>
<dbReference type="Gene3D" id="1.10.10.10">
    <property type="entry name" value="Winged helix-like DNA-binding domain superfamily/Winged helix DNA-binding domain"/>
    <property type="match status" value="1"/>
</dbReference>
<feature type="domain" description="Ribonuclease R winged-helix" evidence="1">
    <location>
        <begin position="14"/>
        <end position="80"/>
    </location>
</feature>
<name>A0A0A2XVQ9_9PAST</name>
<dbReference type="EMBL" id="JPXS01000077">
    <property type="protein sequence ID" value="KGQ29189.1"/>
    <property type="molecule type" value="Genomic_DNA"/>
</dbReference>